<dbReference type="EC" id="2.4.2.1" evidence="5 11"/>
<comment type="pathway">
    <text evidence="2 11">Purine metabolism; purine nucleoside salvage.</text>
</comment>
<proteinExistence type="inferred from homology"/>
<accession>A0ABS1BBW7</accession>
<dbReference type="GO" id="GO:0004731">
    <property type="term" value="F:purine-nucleoside phosphorylase activity"/>
    <property type="evidence" value="ECO:0007669"/>
    <property type="project" value="UniProtKB-EC"/>
</dbReference>
<dbReference type="InterPro" id="IPR035994">
    <property type="entry name" value="Nucleoside_phosphorylase_sf"/>
</dbReference>
<dbReference type="SUPFAM" id="SSF53167">
    <property type="entry name" value="Purine and uridine phosphorylases"/>
    <property type="match status" value="1"/>
</dbReference>
<evidence type="ECO:0000256" key="7">
    <source>
        <dbReference type="ARBA" id="ARBA00022676"/>
    </source>
</evidence>
<dbReference type="InterPro" id="IPR000845">
    <property type="entry name" value="Nucleoside_phosphorylase_d"/>
</dbReference>
<dbReference type="NCBIfam" id="NF006054">
    <property type="entry name" value="PRK08202.1"/>
    <property type="match status" value="1"/>
</dbReference>
<evidence type="ECO:0000256" key="3">
    <source>
        <dbReference type="ARBA" id="ARBA00006751"/>
    </source>
</evidence>
<feature type="domain" description="Nucleoside phosphorylase" evidence="12">
    <location>
        <begin position="30"/>
        <end position="268"/>
    </location>
</feature>
<evidence type="ECO:0000313" key="13">
    <source>
        <dbReference type="EMBL" id="MBK0332139.1"/>
    </source>
</evidence>
<dbReference type="Gene3D" id="3.40.50.1580">
    <property type="entry name" value="Nucleoside phosphorylase domain"/>
    <property type="match status" value="1"/>
</dbReference>
<dbReference type="NCBIfam" id="TIGR01697">
    <property type="entry name" value="PNPH-PUNA-XAPA"/>
    <property type="match status" value="1"/>
</dbReference>
<dbReference type="InterPro" id="IPR011268">
    <property type="entry name" value="Purine_phosphorylase"/>
</dbReference>
<dbReference type="NCBIfam" id="TIGR01698">
    <property type="entry name" value="PUNP"/>
    <property type="match status" value="1"/>
</dbReference>
<protein>
    <recommendedName>
        <fullName evidence="6 11">Purine nucleoside phosphorylase</fullName>
        <ecNumber evidence="5 11">2.4.2.1</ecNumber>
    </recommendedName>
    <alternativeName>
        <fullName evidence="9 11">Inosine-guanosine phosphorylase</fullName>
    </alternativeName>
</protein>
<dbReference type="Pfam" id="PF01048">
    <property type="entry name" value="PNP_UDP_1"/>
    <property type="match status" value="1"/>
</dbReference>
<evidence type="ECO:0000259" key="12">
    <source>
        <dbReference type="Pfam" id="PF01048"/>
    </source>
</evidence>
<dbReference type="EMBL" id="JAEDAJ010000007">
    <property type="protein sequence ID" value="MBK0332139.1"/>
    <property type="molecule type" value="Genomic_DNA"/>
</dbReference>
<evidence type="ECO:0000256" key="4">
    <source>
        <dbReference type="ARBA" id="ARBA00011233"/>
    </source>
</evidence>
<reference evidence="13 14" key="1">
    <citation type="submission" date="2020-12" db="EMBL/GenBank/DDBJ databases">
        <title>Brachybacterium sp. MASK1Z-5, whole genome shotgun sequence.</title>
        <authorList>
            <person name="Tuo L."/>
        </authorList>
    </citation>
    <scope>NUCLEOTIDE SEQUENCE [LARGE SCALE GENOMIC DNA]</scope>
    <source>
        <strain evidence="13 14">MASK1Z-5</strain>
    </source>
</reference>
<keyword evidence="8 11" id="KW-0808">Transferase</keyword>
<keyword evidence="7 11" id="KW-0328">Glycosyltransferase</keyword>
<dbReference type="CDD" id="cd09009">
    <property type="entry name" value="PNP-EcPNPII_like"/>
    <property type="match status" value="1"/>
</dbReference>
<comment type="similarity">
    <text evidence="3 11">Belongs to the PNP/MTAP phosphorylase family.</text>
</comment>
<keyword evidence="14" id="KW-1185">Reference proteome</keyword>
<organism evidence="13 14">
    <name type="scientific">Brachybacterium halotolerans</name>
    <dbReference type="NCBI Taxonomy" id="2795215"/>
    <lineage>
        <taxon>Bacteria</taxon>
        <taxon>Bacillati</taxon>
        <taxon>Actinomycetota</taxon>
        <taxon>Actinomycetes</taxon>
        <taxon>Micrococcales</taxon>
        <taxon>Dermabacteraceae</taxon>
        <taxon>Brachybacterium</taxon>
    </lineage>
</organism>
<dbReference type="PANTHER" id="PTHR11904:SF9">
    <property type="entry name" value="PURINE NUCLEOSIDE PHOSPHORYLASE-RELATED"/>
    <property type="match status" value="1"/>
</dbReference>
<evidence type="ECO:0000313" key="14">
    <source>
        <dbReference type="Proteomes" id="UP000612352"/>
    </source>
</evidence>
<evidence type="ECO:0000256" key="9">
    <source>
        <dbReference type="ARBA" id="ARBA00031036"/>
    </source>
</evidence>
<gene>
    <name evidence="13" type="ORF">I8D64_12110</name>
</gene>
<comment type="caution">
    <text evidence="13">The sequence shown here is derived from an EMBL/GenBank/DDBJ whole genome shotgun (WGS) entry which is preliminary data.</text>
</comment>
<evidence type="ECO:0000256" key="5">
    <source>
        <dbReference type="ARBA" id="ARBA00011886"/>
    </source>
</evidence>
<evidence type="ECO:0000256" key="11">
    <source>
        <dbReference type="PIRNR" id="PIRNR000477"/>
    </source>
</evidence>
<evidence type="ECO:0000256" key="10">
    <source>
        <dbReference type="ARBA" id="ARBA00048556"/>
    </source>
</evidence>
<dbReference type="Proteomes" id="UP000612352">
    <property type="component" value="Unassembled WGS sequence"/>
</dbReference>
<dbReference type="PANTHER" id="PTHR11904">
    <property type="entry name" value="METHYLTHIOADENOSINE/PURINE NUCLEOSIDE PHOSPHORYLASE"/>
    <property type="match status" value="1"/>
</dbReference>
<comment type="subunit">
    <text evidence="4">Homotrimer.</text>
</comment>
<comment type="catalytic activity">
    <reaction evidence="10">
        <text>a purine 2'-deoxy-D-ribonucleoside + phosphate = a purine nucleobase + 2-deoxy-alpha-D-ribose 1-phosphate</text>
        <dbReference type="Rhea" id="RHEA:36431"/>
        <dbReference type="ChEBI" id="CHEBI:26386"/>
        <dbReference type="ChEBI" id="CHEBI:43474"/>
        <dbReference type="ChEBI" id="CHEBI:57259"/>
        <dbReference type="ChEBI" id="CHEBI:142361"/>
        <dbReference type="EC" id="2.4.2.1"/>
    </reaction>
</comment>
<dbReference type="InterPro" id="IPR011269">
    <property type="entry name" value="PUNP"/>
</dbReference>
<evidence type="ECO:0000256" key="8">
    <source>
        <dbReference type="ARBA" id="ARBA00022679"/>
    </source>
</evidence>
<comment type="function">
    <text evidence="1">The purine nucleoside phosphorylases catalyze the phosphorolytic breakdown of the N-glycosidic bond in the beta-(deoxy)ribonucleoside molecules, with the formation of the corresponding free purine bases and pentose-1-phosphate. Cleaves guanosine, inosine, 2'-deoxyguanosine and 2'-deoxyinosine.</text>
</comment>
<dbReference type="RefSeq" id="WP_200503047.1">
    <property type="nucleotide sequence ID" value="NZ_JAEDAJ010000007.1"/>
</dbReference>
<evidence type="ECO:0000256" key="6">
    <source>
        <dbReference type="ARBA" id="ARBA00013834"/>
    </source>
</evidence>
<evidence type="ECO:0000256" key="2">
    <source>
        <dbReference type="ARBA" id="ARBA00005058"/>
    </source>
</evidence>
<name>A0ABS1BBW7_9MICO</name>
<sequence length="274" mass="28235">MSELDVDPQAAAREAAARIAELSGVPRHDIALVLGSGWGGAADLLGETVWEAPATQVPGFRAPALAGHVGTLRSIAIEGGDAHALVIGARTHYYEGAGVEAVVHGVRTAAATGAGTMVLTNGCGGIDESWTPGTPVLISDQINFTGASPLRGATFVDVTDLYTPRLRDVAHEVDPSLAEGVYMQFRGPSYETPAEVRMARTMGATLVGMSTALEAIAAREAGMDILGISLVTNLAAGISPTPLSHEEVVEAGREAGPRIADLLARVVRRIAEAA</sequence>
<dbReference type="PIRSF" id="PIRSF000477">
    <property type="entry name" value="PurNPase"/>
    <property type="match status" value="1"/>
</dbReference>
<evidence type="ECO:0000256" key="1">
    <source>
        <dbReference type="ARBA" id="ARBA00002678"/>
    </source>
</evidence>